<dbReference type="AlphaFoldDB" id="A0A0D5MBP3"/>
<proteinExistence type="predicted"/>
<dbReference type="PANTHER" id="PTHR40588:SF1">
    <property type="entry name" value="MRNA INTERFERASE TOXIN YAFQ"/>
    <property type="match status" value="1"/>
</dbReference>
<accession>A0A0D5MBP3</accession>
<reference evidence="2" key="1">
    <citation type="journal article" date="2015" name="J. Antimicrob. Chemother.">
        <title>Vancomycin-resistant Enterococcus faecium harbouring vanN in Canada: a case and complete sequence of pEfm12493 harbouring the vanN operon.</title>
        <authorList>
            <person name="Boyd D.A."/>
            <person name="Levesque S."/>
            <person name="Picard A.C."/>
            <person name="Golding G.R."/>
        </authorList>
    </citation>
    <scope>NUCLEOTIDE SEQUENCE</scope>
    <source>
        <strain evidence="2">N12-493</strain>
        <plasmid evidence="2">pEfm12493</plasmid>
    </source>
</reference>
<dbReference type="NCBIfam" id="TIGR02385">
    <property type="entry name" value="RelE_StbE"/>
    <property type="match status" value="1"/>
</dbReference>
<organism evidence="2">
    <name type="scientific">Enterococcus faecium</name>
    <name type="common">Streptococcus faecium</name>
    <dbReference type="NCBI Taxonomy" id="1352"/>
    <lineage>
        <taxon>Bacteria</taxon>
        <taxon>Bacillati</taxon>
        <taxon>Bacillota</taxon>
        <taxon>Bacilli</taxon>
        <taxon>Lactobacillales</taxon>
        <taxon>Enterococcaceae</taxon>
        <taxon>Enterococcus</taxon>
    </lineage>
</organism>
<dbReference type="PANTHER" id="PTHR40588">
    <property type="entry name" value="MRNA INTERFERASE TOXIN YAFQ"/>
    <property type="match status" value="1"/>
</dbReference>
<evidence type="ECO:0000256" key="1">
    <source>
        <dbReference type="ARBA" id="ARBA00022649"/>
    </source>
</evidence>
<sequence>MLNYKTTTRFDKVVKKLIKQGKPIKKLERVMELLINEEELGTEYSLHPLEPKNQIPKRWDIHIGGRNSDWIIVFYYYDKTIIFERTGSHSDIFR</sequence>
<dbReference type="GO" id="GO:0006402">
    <property type="term" value="P:mRNA catabolic process"/>
    <property type="evidence" value="ECO:0007669"/>
    <property type="project" value="TreeGrafter"/>
</dbReference>
<keyword evidence="2" id="KW-0614">Plasmid</keyword>
<dbReference type="InterPro" id="IPR007712">
    <property type="entry name" value="RelE/ParE_toxin"/>
</dbReference>
<evidence type="ECO:0000313" key="2">
    <source>
        <dbReference type="EMBL" id="AJY53596.1"/>
    </source>
</evidence>
<dbReference type="SUPFAM" id="SSF143011">
    <property type="entry name" value="RelE-like"/>
    <property type="match status" value="1"/>
</dbReference>
<dbReference type="GO" id="GO:0006415">
    <property type="term" value="P:translational termination"/>
    <property type="evidence" value="ECO:0007669"/>
    <property type="project" value="TreeGrafter"/>
</dbReference>
<dbReference type="InterPro" id="IPR035093">
    <property type="entry name" value="RelE/ParE_toxin_dom_sf"/>
</dbReference>
<geneLocation type="plasmid" evidence="2">
    <name>pEfm12493</name>
</geneLocation>
<dbReference type="GO" id="GO:0004521">
    <property type="term" value="F:RNA endonuclease activity"/>
    <property type="evidence" value="ECO:0007669"/>
    <property type="project" value="TreeGrafter"/>
</dbReference>
<keyword evidence="1" id="KW-1277">Toxin-antitoxin system</keyword>
<protein>
    <submittedName>
        <fullName evidence="2">RelE/StbE family toxin</fullName>
    </submittedName>
</protein>
<dbReference type="Pfam" id="PF15738">
    <property type="entry name" value="YafQ_toxin"/>
    <property type="match status" value="1"/>
</dbReference>
<gene>
    <name evidence="2" type="ORF">pEfm12493_112</name>
</gene>
<dbReference type="Gene3D" id="3.30.2310.20">
    <property type="entry name" value="RelE-like"/>
    <property type="match status" value="1"/>
</dbReference>
<dbReference type="InterPro" id="IPR004386">
    <property type="entry name" value="Toxin_YafQ-like"/>
</dbReference>
<dbReference type="EMBL" id="KP342511">
    <property type="protein sequence ID" value="AJY53596.1"/>
    <property type="molecule type" value="Genomic_DNA"/>
</dbReference>
<dbReference type="RefSeq" id="WP_172686668.1">
    <property type="nucleotide sequence ID" value="NZ_KP342511.1"/>
</dbReference>
<name>A0A0D5MBP3_ENTFC</name>